<name>A0A1I5KW84_9GAMM</name>
<dbReference type="AlphaFoldDB" id="A0A1I5KW84"/>
<sequence length="71" mass="7899">MVHGNIVTHPPAEITPKKRTVQIEISVDSLERLFLNGQLCAAEFSCLDVESKQAVQKLCLNACVHRLQKAQ</sequence>
<proteinExistence type="predicted"/>
<protein>
    <submittedName>
        <fullName evidence="1">Uncharacterized protein</fullName>
    </submittedName>
</protein>
<accession>A0A1I5KW84</accession>
<dbReference type="EMBL" id="FOWR01000004">
    <property type="protein sequence ID" value="SFO89400.1"/>
    <property type="molecule type" value="Genomic_DNA"/>
</dbReference>
<evidence type="ECO:0000313" key="2">
    <source>
        <dbReference type="Proteomes" id="UP000182692"/>
    </source>
</evidence>
<reference evidence="1 2" key="1">
    <citation type="submission" date="2016-10" db="EMBL/GenBank/DDBJ databases">
        <authorList>
            <person name="de Groot N.N."/>
        </authorList>
    </citation>
    <scope>NUCLEOTIDE SEQUENCE [LARGE SCALE GENOMIC DNA]</scope>
    <source>
        <strain evidence="1 2">DSM 15893</strain>
    </source>
</reference>
<dbReference type="OrthoDB" id="5919030at2"/>
<gene>
    <name evidence="1" type="ORF">SAMN03084138_00780</name>
</gene>
<organism evidence="1 2">
    <name type="scientific">Enterovibrio norvegicus DSM 15893</name>
    <dbReference type="NCBI Taxonomy" id="1121869"/>
    <lineage>
        <taxon>Bacteria</taxon>
        <taxon>Pseudomonadati</taxon>
        <taxon>Pseudomonadota</taxon>
        <taxon>Gammaproteobacteria</taxon>
        <taxon>Vibrionales</taxon>
        <taxon>Vibrionaceae</taxon>
        <taxon>Enterovibrio</taxon>
    </lineage>
</organism>
<evidence type="ECO:0000313" key="1">
    <source>
        <dbReference type="EMBL" id="SFO89400.1"/>
    </source>
</evidence>
<dbReference type="Proteomes" id="UP000182692">
    <property type="component" value="Unassembled WGS sequence"/>
</dbReference>